<dbReference type="GO" id="GO:0003677">
    <property type="term" value="F:DNA binding"/>
    <property type="evidence" value="ECO:0007669"/>
    <property type="project" value="UniProtKB-KW"/>
</dbReference>
<sequence length="537" mass="60746">MDTFNLKVAAEQSLRLLERSGASAKTVKGYRVTGFGAIIRHFTRQGVMDVNAEMLDAFVLEQREHFEQGEFSEWKWRLVRRGSELLKHFAQTGTAELTGLRPWNPILRKPRQSVELDMPTPEQLTDPDDLFALIWRVKQELLKAGLTKRTVRHYTVEGMTIILRRHTEQGLAHYSESLSSDIVAEIRSKYEQGLTSRVSYQNLRKASYLLAEMYRTGGITFCKIPDWGQREPAPEFSALLLHFCDNANRTGILAGSTVKTARSAIRTFFFELEARGRISFDGITLAEVSDTITHMATRYTSGLHSAIFSVRIFLLHLYENNFTPENLSLAVPEMVARRTVFREGFTGDETACLLDEPDLATAVGKRDYAMMLLSAQTGLRACDVVNLKREDIDWRAREIRIVQQKTRKPLSLPLEPESGNAIADYLLHARPESDLPYIFLCHTGALRPINNRSASALVTKYLHRAKIASDIPHRGFHSFRRAFGTRLLQNEIPLELLRQLLGHSKIDSAKPYLSVDEQGLKTCALGLVPCEKVGDLA</sequence>
<reference evidence="5 6" key="1">
    <citation type="submission" date="2018-03" db="EMBL/GenBank/DDBJ databases">
        <title>The uncultured portion of the human microbiome is neutrally assembled.</title>
        <authorList>
            <person name="Jeraldo P."/>
            <person name="Boardman L."/>
            <person name="White B.A."/>
            <person name="Nelson H."/>
            <person name="Goldenfeld N."/>
            <person name="Chia N."/>
        </authorList>
    </citation>
    <scope>NUCLEOTIDE SEQUENCE [LARGE SCALE GENOMIC DNA]</scope>
    <source>
        <strain evidence="5">CIM:MAG 903</strain>
    </source>
</reference>
<dbReference type="Gene3D" id="1.10.443.10">
    <property type="entry name" value="Intergrase catalytic core"/>
    <property type="match status" value="1"/>
</dbReference>
<organism evidence="5 6">
    <name type="scientific">Clostridium cadaveris</name>
    <dbReference type="NCBI Taxonomy" id="1529"/>
    <lineage>
        <taxon>Bacteria</taxon>
        <taxon>Bacillati</taxon>
        <taxon>Bacillota</taxon>
        <taxon>Clostridia</taxon>
        <taxon>Eubacteriales</taxon>
        <taxon>Clostridiaceae</taxon>
        <taxon>Clostridium</taxon>
    </lineage>
</organism>
<keyword evidence="3" id="KW-0233">DNA recombination</keyword>
<evidence type="ECO:0000313" key="6">
    <source>
        <dbReference type="Proteomes" id="UP000246114"/>
    </source>
</evidence>
<dbReference type="AlphaFoldDB" id="A0A316M4Z9"/>
<gene>
    <name evidence="5" type="ORF">DBY38_07925</name>
</gene>
<dbReference type="GO" id="GO:0015074">
    <property type="term" value="P:DNA integration"/>
    <property type="evidence" value="ECO:0007669"/>
    <property type="project" value="InterPro"/>
</dbReference>
<dbReference type="Pfam" id="PF00589">
    <property type="entry name" value="Phage_integrase"/>
    <property type="match status" value="1"/>
</dbReference>
<evidence type="ECO:0000259" key="4">
    <source>
        <dbReference type="PROSITE" id="PS51898"/>
    </source>
</evidence>
<dbReference type="GO" id="GO:0006310">
    <property type="term" value="P:DNA recombination"/>
    <property type="evidence" value="ECO:0007669"/>
    <property type="project" value="UniProtKB-KW"/>
</dbReference>
<dbReference type="InterPro" id="IPR011010">
    <property type="entry name" value="DNA_brk_join_enz"/>
</dbReference>
<dbReference type="InterPro" id="IPR002104">
    <property type="entry name" value="Integrase_catalytic"/>
</dbReference>
<dbReference type="PANTHER" id="PTHR30349:SF41">
    <property type="entry name" value="INTEGRASE_RECOMBINASE PROTEIN MJ0367-RELATED"/>
    <property type="match status" value="1"/>
</dbReference>
<evidence type="ECO:0000256" key="2">
    <source>
        <dbReference type="ARBA" id="ARBA00023125"/>
    </source>
</evidence>
<dbReference type="PROSITE" id="PS51898">
    <property type="entry name" value="TYR_RECOMBINASE"/>
    <property type="match status" value="1"/>
</dbReference>
<dbReference type="InterPro" id="IPR050090">
    <property type="entry name" value="Tyrosine_recombinase_XerCD"/>
</dbReference>
<comment type="caution">
    <text evidence="5">The sequence shown here is derived from an EMBL/GenBank/DDBJ whole genome shotgun (WGS) entry which is preliminary data.</text>
</comment>
<proteinExistence type="inferred from homology"/>
<dbReference type="InterPro" id="IPR013762">
    <property type="entry name" value="Integrase-like_cat_sf"/>
</dbReference>
<protein>
    <recommendedName>
        <fullName evidence="4">Tyr recombinase domain-containing protein</fullName>
    </recommendedName>
</protein>
<comment type="similarity">
    <text evidence="1">Belongs to the 'phage' integrase family.</text>
</comment>
<name>A0A316M4Z9_9CLOT</name>
<dbReference type="SUPFAM" id="SSF56349">
    <property type="entry name" value="DNA breaking-rejoining enzymes"/>
    <property type="match status" value="1"/>
</dbReference>
<evidence type="ECO:0000313" key="5">
    <source>
        <dbReference type="EMBL" id="PWL53314.1"/>
    </source>
</evidence>
<feature type="domain" description="Tyr recombinase" evidence="4">
    <location>
        <begin position="340"/>
        <end position="525"/>
    </location>
</feature>
<dbReference type="Proteomes" id="UP000246114">
    <property type="component" value="Unassembled WGS sequence"/>
</dbReference>
<keyword evidence="2" id="KW-0238">DNA-binding</keyword>
<evidence type="ECO:0000256" key="1">
    <source>
        <dbReference type="ARBA" id="ARBA00008857"/>
    </source>
</evidence>
<evidence type="ECO:0000256" key="3">
    <source>
        <dbReference type="ARBA" id="ARBA00023172"/>
    </source>
</evidence>
<accession>A0A316M4Z9</accession>
<dbReference type="EMBL" id="QAMZ01000038">
    <property type="protein sequence ID" value="PWL53314.1"/>
    <property type="molecule type" value="Genomic_DNA"/>
</dbReference>
<dbReference type="PANTHER" id="PTHR30349">
    <property type="entry name" value="PHAGE INTEGRASE-RELATED"/>
    <property type="match status" value="1"/>
</dbReference>